<dbReference type="AlphaFoldDB" id="A0A2P4Y1K5"/>
<evidence type="ECO:0000313" key="3">
    <source>
        <dbReference type="Proteomes" id="UP000237271"/>
    </source>
</evidence>
<evidence type="ECO:0000259" key="1">
    <source>
        <dbReference type="Pfam" id="PF14214"/>
    </source>
</evidence>
<dbReference type="GO" id="GO:0004386">
    <property type="term" value="F:helicase activity"/>
    <property type="evidence" value="ECO:0007669"/>
    <property type="project" value="UniProtKB-KW"/>
</dbReference>
<gene>
    <name evidence="2" type="ORF">PHPALM_11816</name>
</gene>
<dbReference type="Pfam" id="PF14214">
    <property type="entry name" value="Helitron_like_N"/>
    <property type="match status" value="1"/>
</dbReference>
<comment type="caution">
    <text evidence="2">The sequence shown here is derived from an EMBL/GenBank/DDBJ whole genome shotgun (WGS) entry which is preliminary data.</text>
</comment>
<sequence>MTKIFAKDRDIVARVFMHKLKKVNKDLDEGLLGIQVTRVHVVEYQKRGLPHAHIFLIFADDVDQLASAKLTDKDKHQELFVTVLSRMLQVPAYSKIHAVPV</sequence>
<dbReference type="OrthoDB" id="120387at2759"/>
<protein>
    <submittedName>
        <fullName evidence="2">Helitron helicase-like protein</fullName>
    </submittedName>
</protein>
<name>A0A2P4Y1K5_9STRA</name>
<keyword evidence="2" id="KW-0347">Helicase</keyword>
<dbReference type="InterPro" id="IPR025476">
    <property type="entry name" value="Helitron_helicase-like"/>
</dbReference>
<feature type="domain" description="Helitron helicase-like" evidence="1">
    <location>
        <begin position="7"/>
        <end position="55"/>
    </location>
</feature>
<keyword evidence="2" id="KW-0067">ATP-binding</keyword>
<proteinExistence type="predicted"/>
<keyword evidence="2" id="KW-0547">Nucleotide-binding</keyword>
<reference evidence="2 3" key="1">
    <citation type="journal article" date="2017" name="Genome Biol. Evol.">
        <title>Phytophthora megakarya and P. palmivora, closely related causal agents of cacao black pod rot, underwent increases in genome sizes and gene numbers by different mechanisms.</title>
        <authorList>
            <person name="Ali S.S."/>
            <person name="Shao J."/>
            <person name="Lary D.J."/>
            <person name="Kronmiller B."/>
            <person name="Shen D."/>
            <person name="Strem M.D."/>
            <person name="Amoako-Attah I."/>
            <person name="Akrofi A.Y."/>
            <person name="Begoude B.A."/>
            <person name="Ten Hoopen G.M."/>
            <person name="Coulibaly K."/>
            <person name="Kebe B.I."/>
            <person name="Melnick R.L."/>
            <person name="Guiltinan M.J."/>
            <person name="Tyler B.M."/>
            <person name="Meinhardt L.W."/>
            <person name="Bailey B.A."/>
        </authorList>
    </citation>
    <scope>NUCLEOTIDE SEQUENCE [LARGE SCALE GENOMIC DNA]</scope>
    <source>
        <strain evidence="3">sbr112.9</strain>
    </source>
</reference>
<dbReference type="Proteomes" id="UP000237271">
    <property type="component" value="Unassembled WGS sequence"/>
</dbReference>
<organism evidence="2 3">
    <name type="scientific">Phytophthora palmivora</name>
    <dbReference type="NCBI Taxonomy" id="4796"/>
    <lineage>
        <taxon>Eukaryota</taxon>
        <taxon>Sar</taxon>
        <taxon>Stramenopiles</taxon>
        <taxon>Oomycota</taxon>
        <taxon>Peronosporomycetes</taxon>
        <taxon>Peronosporales</taxon>
        <taxon>Peronosporaceae</taxon>
        <taxon>Phytophthora</taxon>
    </lineage>
</organism>
<evidence type="ECO:0000313" key="2">
    <source>
        <dbReference type="EMBL" id="POM71599.1"/>
    </source>
</evidence>
<keyword evidence="3" id="KW-1185">Reference proteome</keyword>
<dbReference type="EMBL" id="NCKW01006454">
    <property type="protein sequence ID" value="POM71599.1"/>
    <property type="molecule type" value="Genomic_DNA"/>
</dbReference>
<keyword evidence="2" id="KW-0378">Hydrolase</keyword>
<accession>A0A2P4Y1K5</accession>